<feature type="domain" description="GST N-terminal" evidence="2">
    <location>
        <begin position="11"/>
        <end position="91"/>
    </location>
</feature>
<dbReference type="RefSeq" id="XP_024723421.1">
    <property type="nucleotide sequence ID" value="XM_024870037.1"/>
</dbReference>
<sequence>MSTAESQQAGGVPTLHHLDHSQSQRIIWLLEELGIEYKLVLYARVQGRAPPEMKSVHQLGKSPTLLTADGKAIIESSAIVAYLLKTYDTDGKFASEDWLRDEVLTSFAGASLGPVNAIELLFDIASRRTPWPLVYIARKVRGGIQRAFTSAEFEKDLQYLEGELGDREWFNGKQLGRSDVMLSFPVDTIAQRGWVDLAKDYPKIDAWRKRIWSREAWKRALEKGNGYDLNLW</sequence>
<dbReference type="Pfam" id="PF13409">
    <property type="entry name" value="GST_N_2"/>
    <property type="match status" value="1"/>
</dbReference>
<evidence type="ECO:0000256" key="1">
    <source>
        <dbReference type="ARBA" id="ARBA00007409"/>
    </source>
</evidence>
<reference evidence="4 5" key="1">
    <citation type="journal article" date="2018" name="New Phytol.">
        <title>Comparative genomics and transcriptomics depict ericoid mycorrhizal fungi as versatile saprotrophs and plant mutualists.</title>
        <authorList>
            <person name="Martino E."/>
            <person name="Morin E."/>
            <person name="Grelet G.A."/>
            <person name="Kuo A."/>
            <person name="Kohler A."/>
            <person name="Daghino S."/>
            <person name="Barry K.W."/>
            <person name="Cichocki N."/>
            <person name="Clum A."/>
            <person name="Dockter R.B."/>
            <person name="Hainaut M."/>
            <person name="Kuo R.C."/>
            <person name="LaButti K."/>
            <person name="Lindahl B.D."/>
            <person name="Lindquist E.A."/>
            <person name="Lipzen A."/>
            <person name="Khouja H.R."/>
            <person name="Magnuson J."/>
            <person name="Murat C."/>
            <person name="Ohm R.A."/>
            <person name="Singer S.W."/>
            <person name="Spatafora J.W."/>
            <person name="Wang M."/>
            <person name="Veneault-Fourrey C."/>
            <person name="Henrissat B."/>
            <person name="Grigoriev I.V."/>
            <person name="Martin F.M."/>
            <person name="Perotto S."/>
        </authorList>
    </citation>
    <scope>NUCLEOTIDE SEQUENCE [LARGE SCALE GENOMIC DNA]</scope>
    <source>
        <strain evidence="4 5">ATCC 22711</strain>
    </source>
</reference>
<dbReference type="Proteomes" id="UP000241818">
    <property type="component" value="Unassembled WGS sequence"/>
</dbReference>
<dbReference type="GeneID" id="36578118"/>
<dbReference type="CDD" id="cd03046">
    <property type="entry name" value="GST_N_GTT1_like"/>
    <property type="match status" value="1"/>
</dbReference>
<dbReference type="SFLD" id="SFLDS00019">
    <property type="entry name" value="Glutathione_Transferase_(cytos"/>
    <property type="match status" value="1"/>
</dbReference>
<evidence type="ECO:0000313" key="4">
    <source>
        <dbReference type="EMBL" id="PSS23375.1"/>
    </source>
</evidence>
<dbReference type="Pfam" id="PF00043">
    <property type="entry name" value="GST_C"/>
    <property type="match status" value="1"/>
</dbReference>
<dbReference type="SUPFAM" id="SSF52833">
    <property type="entry name" value="Thioredoxin-like"/>
    <property type="match status" value="1"/>
</dbReference>
<dbReference type="PANTHER" id="PTHR44051:SF9">
    <property type="entry name" value="GLUTATHIONE S-TRANSFERASE 1"/>
    <property type="match status" value="1"/>
</dbReference>
<dbReference type="Gene3D" id="3.40.30.10">
    <property type="entry name" value="Glutaredoxin"/>
    <property type="match status" value="1"/>
</dbReference>
<dbReference type="EMBL" id="KZ679008">
    <property type="protein sequence ID" value="PSS23375.1"/>
    <property type="molecule type" value="Genomic_DNA"/>
</dbReference>
<evidence type="ECO:0000259" key="2">
    <source>
        <dbReference type="PROSITE" id="PS50404"/>
    </source>
</evidence>
<dbReference type="PANTHER" id="PTHR44051">
    <property type="entry name" value="GLUTATHIONE S-TRANSFERASE-RELATED"/>
    <property type="match status" value="1"/>
</dbReference>
<protein>
    <recommendedName>
        <fullName evidence="6">GST N-terminal domain-containing protein</fullName>
    </recommendedName>
</protein>
<dbReference type="InterPro" id="IPR036249">
    <property type="entry name" value="Thioredoxin-like_sf"/>
</dbReference>
<dbReference type="OrthoDB" id="2309723at2759"/>
<dbReference type="SUPFAM" id="SSF47616">
    <property type="entry name" value="GST C-terminal domain-like"/>
    <property type="match status" value="1"/>
</dbReference>
<dbReference type="PROSITE" id="PS50405">
    <property type="entry name" value="GST_CTER"/>
    <property type="match status" value="1"/>
</dbReference>
<name>A0A2T3B920_AMORE</name>
<dbReference type="InParanoid" id="A0A2T3B920"/>
<evidence type="ECO:0000259" key="3">
    <source>
        <dbReference type="PROSITE" id="PS50405"/>
    </source>
</evidence>
<accession>A0A2T3B920</accession>
<dbReference type="InterPro" id="IPR004045">
    <property type="entry name" value="Glutathione_S-Trfase_N"/>
</dbReference>
<dbReference type="InterPro" id="IPR010987">
    <property type="entry name" value="Glutathione-S-Trfase_C-like"/>
</dbReference>
<gene>
    <name evidence="4" type="ORF">M430DRAFT_97426</name>
</gene>
<dbReference type="InterPro" id="IPR036282">
    <property type="entry name" value="Glutathione-S-Trfase_C_sf"/>
</dbReference>
<proteinExistence type="inferred from homology"/>
<evidence type="ECO:0008006" key="6">
    <source>
        <dbReference type="Google" id="ProtNLM"/>
    </source>
</evidence>
<feature type="domain" description="GST C-terminal" evidence="3">
    <location>
        <begin position="94"/>
        <end position="229"/>
    </location>
</feature>
<dbReference type="STRING" id="857342.A0A2T3B920"/>
<dbReference type="InterPro" id="IPR040079">
    <property type="entry name" value="Glutathione_S-Trfase"/>
</dbReference>
<dbReference type="AlphaFoldDB" id="A0A2T3B920"/>
<dbReference type="Gene3D" id="1.20.1050.10">
    <property type="match status" value="1"/>
</dbReference>
<dbReference type="PROSITE" id="PS50404">
    <property type="entry name" value="GST_NTER"/>
    <property type="match status" value="1"/>
</dbReference>
<dbReference type="SFLD" id="SFLDG00358">
    <property type="entry name" value="Main_(cytGST)"/>
    <property type="match status" value="1"/>
</dbReference>
<dbReference type="InterPro" id="IPR004046">
    <property type="entry name" value="GST_C"/>
</dbReference>
<comment type="similarity">
    <text evidence="1">Belongs to the GST superfamily.</text>
</comment>
<organism evidence="4 5">
    <name type="scientific">Amorphotheca resinae ATCC 22711</name>
    <dbReference type="NCBI Taxonomy" id="857342"/>
    <lineage>
        <taxon>Eukaryota</taxon>
        <taxon>Fungi</taxon>
        <taxon>Dikarya</taxon>
        <taxon>Ascomycota</taxon>
        <taxon>Pezizomycotina</taxon>
        <taxon>Leotiomycetes</taxon>
        <taxon>Helotiales</taxon>
        <taxon>Amorphothecaceae</taxon>
        <taxon>Amorphotheca</taxon>
    </lineage>
</organism>
<keyword evidence="5" id="KW-1185">Reference proteome</keyword>
<evidence type="ECO:0000313" key="5">
    <source>
        <dbReference type="Proteomes" id="UP000241818"/>
    </source>
</evidence>